<feature type="compositionally biased region" description="Basic and acidic residues" evidence="5">
    <location>
        <begin position="440"/>
        <end position="453"/>
    </location>
</feature>
<dbReference type="Gene3D" id="1.10.287.110">
    <property type="entry name" value="DnaJ domain"/>
    <property type="match status" value="1"/>
</dbReference>
<dbReference type="Pfam" id="PF21884">
    <property type="entry name" value="ZUO1-like_ZHD"/>
    <property type="match status" value="1"/>
</dbReference>
<evidence type="ECO:0000256" key="2">
    <source>
        <dbReference type="ARBA" id="ARBA00022771"/>
    </source>
</evidence>
<dbReference type="InterPro" id="IPR036236">
    <property type="entry name" value="Znf_C2H2_sf"/>
</dbReference>
<dbReference type="InterPro" id="IPR022755">
    <property type="entry name" value="Znf_C2H2_jaz"/>
</dbReference>
<dbReference type="InterPro" id="IPR036869">
    <property type="entry name" value="J_dom_sf"/>
</dbReference>
<organism evidence="8 9">
    <name type="scientific">Serendipita indica (strain DSM 11827)</name>
    <name type="common">Root endophyte fungus</name>
    <name type="synonym">Piriformospora indica</name>
    <dbReference type="NCBI Taxonomy" id="1109443"/>
    <lineage>
        <taxon>Eukaryota</taxon>
        <taxon>Fungi</taxon>
        <taxon>Dikarya</taxon>
        <taxon>Basidiomycota</taxon>
        <taxon>Agaricomycotina</taxon>
        <taxon>Agaricomycetes</taxon>
        <taxon>Sebacinales</taxon>
        <taxon>Serendipitaceae</taxon>
        <taxon>Serendipita</taxon>
    </lineage>
</organism>
<keyword evidence="3" id="KW-0862">Zinc</keyword>
<sequence>MGAGGSKPGAQQVKQEAKVPDYYEILGVEESATSDEIKRAFRKLALVHHPDKNPGNIEEATAKFATMQQAYEVLIDEQERAWYDNHRYSLAPEADEAQIFEDIVKGSGLKTKRRPNDPGLTARNIEKLMNPSLWKSMDDSETGFYGIYRNLFRRLALEEAQHSDGVDDWPEFGDSTWPWVAADKDDHRAARRFYNAWLSFSTEKEFSWMDSWNLSEAPERRVRRLMEKDNKKAREDAKKEYNDAVRDLVRFVRKRDKRYKDFVASQAAASTMKATSTPTQTKGSSTPIAAFVEQDWQKVTLPDDGFNAAHLEDEEGEEWECVACGKAFRSEAAWTSHERSKKHLKEVERLQRQMLKEHRELSLDPNEDDVGSVSGDERVEEINMDAQIPASVDDDGAQDEERASATPPPQSDDDALEEQPKKKKKQQKESNKTATPIRMSKAELRAKQREDALNARMTTLSDDEETGTRSKKQGKKKRRGDSAIASGAATPLTGGHASTPAPNADSMPEGDTALLENGANQAPLGENEEEGPAPSLSKREKRRAKEAAKNSQQQSVKAIIQKCNVCDEEFDSRTKLFNHIKDTGHASASGGAGSSRQGAKGGKRR</sequence>
<evidence type="ECO:0000259" key="7">
    <source>
        <dbReference type="PROSITE" id="PS50157"/>
    </source>
</evidence>
<dbReference type="GO" id="GO:0005737">
    <property type="term" value="C:cytoplasm"/>
    <property type="evidence" value="ECO:0007669"/>
    <property type="project" value="TreeGrafter"/>
</dbReference>
<dbReference type="SMART" id="SM00355">
    <property type="entry name" value="ZnF_C2H2"/>
    <property type="match status" value="2"/>
</dbReference>
<dbReference type="HOGENOM" id="CLU_009539_2_0_1"/>
<name>G4TIF4_SERID</name>
<dbReference type="Gene3D" id="3.30.160.60">
    <property type="entry name" value="Classic Zinc Finger"/>
    <property type="match status" value="1"/>
</dbReference>
<accession>G4TIF4</accession>
<protein>
    <submittedName>
        <fullName evidence="8">Related to dnaJ-like proteins</fullName>
    </submittedName>
</protein>
<feature type="region of interest" description="Disordered" evidence="5">
    <location>
        <begin position="581"/>
        <end position="605"/>
    </location>
</feature>
<dbReference type="PROSITE" id="PS00636">
    <property type="entry name" value="DNAJ_1"/>
    <property type="match status" value="1"/>
</dbReference>
<evidence type="ECO:0000256" key="4">
    <source>
        <dbReference type="PROSITE-ProRule" id="PRU00042"/>
    </source>
</evidence>
<evidence type="ECO:0000256" key="3">
    <source>
        <dbReference type="ARBA" id="ARBA00022833"/>
    </source>
</evidence>
<proteinExistence type="predicted"/>
<dbReference type="PANTHER" id="PTHR44029">
    <property type="entry name" value="DNAJ HOMOLOG SUBFAMILY C MEMBER 21"/>
    <property type="match status" value="1"/>
</dbReference>
<evidence type="ECO:0000259" key="6">
    <source>
        <dbReference type="PROSITE" id="PS50076"/>
    </source>
</evidence>
<feature type="domain" description="C2H2-type" evidence="7">
    <location>
        <begin position="319"/>
        <end position="348"/>
    </location>
</feature>
<dbReference type="STRING" id="1109443.G4TIF4"/>
<evidence type="ECO:0000313" key="9">
    <source>
        <dbReference type="Proteomes" id="UP000007148"/>
    </source>
</evidence>
<keyword evidence="2 4" id="KW-0863">Zinc-finger</keyword>
<keyword evidence="1" id="KW-0479">Metal-binding</keyword>
<dbReference type="SMART" id="SM00451">
    <property type="entry name" value="ZnF_U1"/>
    <property type="match status" value="1"/>
</dbReference>
<dbReference type="SUPFAM" id="SSF57667">
    <property type="entry name" value="beta-beta-alpha zinc fingers"/>
    <property type="match status" value="1"/>
</dbReference>
<dbReference type="FunCoup" id="G4TIF4">
    <property type="interactions" value="578"/>
</dbReference>
<comment type="caution">
    <text evidence="8">The sequence shown here is derived from an EMBL/GenBank/DDBJ whole genome shotgun (WGS) entry which is preliminary data.</text>
</comment>
<dbReference type="Pfam" id="PF12171">
    <property type="entry name" value="zf-C2H2_jaz"/>
    <property type="match status" value="1"/>
</dbReference>
<dbReference type="InterPro" id="IPR003604">
    <property type="entry name" value="Matrin/U1-like-C_Znf_C2H2"/>
</dbReference>
<dbReference type="InterPro" id="IPR018253">
    <property type="entry name" value="DnaJ_domain_CS"/>
</dbReference>
<dbReference type="OrthoDB" id="5894at2759"/>
<keyword evidence="9" id="KW-1185">Reference proteome</keyword>
<evidence type="ECO:0000256" key="1">
    <source>
        <dbReference type="ARBA" id="ARBA00022723"/>
    </source>
</evidence>
<dbReference type="OMA" id="RANHEES"/>
<dbReference type="CDD" id="cd06257">
    <property type="entry name" value="DnaJ"/>
    <property type="match status" value="1"/>
</dbReference>
<dbReference type="eggNOG" id="KOG0717">
    <property type="taxonomic scope" value="Eukaryota"/>
</dbReference>
<feature type="compositionally biased region" description="Basic residues" evidence="5">
    <location>
        <begin position="469"/>
        <end position="479"/>
    </location>
</feature>
<dbReference type="Proteomes" id="UP000007148">
    <property type="component" value="Unassembled WGS sequence"/>
</dbReference>
<dbReference type="PROSITE" id="PS00028">
    <property type="entry name" value="ZINC_FINGER_C2H2_1"/>
    <property type="match status" value="2"/>
</dbReference>
<evidence type="ECO:0000313" key="8">
    <source>
        <dbReference type="EMBL" id="CCA71097.1"/>
    </source>
</evidence>
<feature type="domain" description="J" evidence="6">
    <location>
        <begin position="21"/>
        <end position="87"/>
    </location>
</feature>
<feature type="compositionally biased region" description="Low complexity" evidence="5">
    <location>
        <begin position="585"/>
        <end position="598"/>
    </location>
</feature>
<dbReference type="InParanoid" id="G4TIF4"/>
<dbReference type="GO" id="GO:0003676">
    <property type="term" value="F:nucleic acid binding"/>
    <property type="evidence" value="ECO:0007669"/>
    <property type="project" value="InterPro"/>
</dbReference>
<dbReference type="AlphaFoldDB" id="G4TIF4"/>
<dbReference type="GO" id="GO:0008270">
    <property type="term" value="F:zinc ion binding"/>
    <property type="evidence" value="ECO:0007669"/>
    <property type="project" value="UniProtKB-KW"/>
</dbReference>
<dbReference type="InterPro" id="IPR013087">
    <property type="entry name" value="Znf_C2H2_type"/>
</dbReference>
<dbReference type="PANTHER" id="PTHR44029:SF1">
    <property type="entry name" value="DNAJ HOMOLOG SUBFAMILY C MEMBER 21"/>
    <property type="match status" value="1"/>
</dbReference>
<dbReference type="PROSITE" id="PS50157">
    <property type="entry name" value="ZINC_FINGER_C2H2_2"/>
    <property type="match status" value="2"/>
</dbReference>
<dbReference type="InterPro" id="IPR001623">
    <property type="entry name" value="DnaJ_domain"/>
</dbReference>
<dbReference type="SMART" id="SM00271">
    <property type="entry name" value="DnaJ"/>
    <property type="match status" value="1"/>
</dbReference>
<feature type="region of interest" description="Disordered" evidence="5">
    <location>
        <begin position="356"/>
        <end position="557"/>
    </location>
</feature>
<dbReference type="InterPro" id="IPR051964">
    <property type="entry name" value="Chaperone_stress_response"/>
</dbReference>
<feature type="domain" description="C2H2-type" evidence="7">
    <location>
        <begin position="561"/>
        <end position="590"/>
    </location>
</feature>
<reference evidence="8 9" key="1">
    <citation type="journal article" date="2011" name="PLoS Pathog.">
        <title>Endophytic Life Strategies Decoded by Genome and Transcriptome Analyses of the Mutualistic Root Symbiont Piriformospora indica.</title>
        <authorList>
            <person name="Zuccaro A."/>
            <person name="Lahrmann U."/>
            <person name="Guldener U."/>
            <person name="Langen G."/>
            <person name="Pfiffi S."/>
            <person name="Biedenkopf D."/>
            <person name="Wong P."/>
            <person name="Samans B."/>
            <person name="Grimm C."/>
            <person name="Basiewicz M."/>
            <person name="Murat C."/>
            <person name="Martin F."/>
            <person name="Kogel K.H."/>
        </authorList>
    </citation>
    <scope>NUCLEOTIDE SEQUENCE [LARGE SCALE GENOMIC DNA]</scope>
    <source>
        <strain evidence="8 9">DSM 11827</strain>
    </source>
</reference>
<dbReference type="Pfam" id="PF00226">
    <property type="entry name" value="DnaJ"/>
    <property type="match status" value="1"/>
</dbReference>
<dbReference type="PROSITE" id="PS50076">
    <property type="entry name" value="DNAJ_2"/>
    <property type="match status" value="1"/>
</dbReference>
<dbReference type="PRINTS" id="PR00625">
    <property type="entry name" value="JDOMAIN"/>
</dbReference>
<dbReference type="SUPFAM" id="SSF46565">
    <property type="entry name" value="Chaperone J-domain"/>
    <property type="match status" value="1"/>
</dbReference>
<evidence type="ECO:0000256" key="5">
    <source>
        <dbReference type="SAM" id="MobiDB-lite"/>
    </source>
</evidence>
<dbReference type="InterPro" id="IPR054076">
    <property type="entry name" value="ZUO1-like_ZHD"/>
</dbReference>
<gene>
    <name evidence="8" type="ORF">PIIN_05032</name>
</gene>
<dbReference type="EMBL" id="CAFZ01000106">
    <property type="protein sequence ID" value="CCA71097.1"/>
    <property type="molecule type" value="Genomic_DNA"/>
</dbReference>